<dbReference type="Pfam" id="PF22848">
    <property type="entry name" value="ASD1_dom"/>
    <property type="match status" value="1"/>
</dbReference>
<dbReference type="Proteomes" id="UP000468388">
    <property type="component" value="Unassembled WGS sequence"/>
</dbReference>
<keyword evidence="10" id="KW-1185">Reference proteome</keyword>
<gene>
    <name evidence="9" type="ORF">GO495_14195</name>
</gene>
<keyword evidence="4 7" id="KW-0732">Signal</keyword>
<proteinExistence type="inferred from homology"/>
<feature type="signal peptide" evidence="7">
    <location>
        <begin position="1"/>
        <end position="17"/>
    </location>
</feature>
<dbReference type="PANTHER" id="PTHR31776">
    <property type="entry name" value="ALPHA-L-ARABINOFURANOSIDASE 1"/>
    <property type="match status" value="1"/>
</dbReference>
<dbReference type="OrthoDB" id="9758333at2"/>
<dbReference type="EMBL" id="WRXO01000003">
    <property type="protein sequence ID" value="MVT41736.1"/>
    <property type="molecule type" value="Genomic_DNA"/>
</dbReference>
<evidence type="ECO:0000256" key="7">
    <source>
        <dbReference type="SAM" id="SignalP"/>
    </source>
</evidence>
<comment type="similarity">
    <text evidence="2">Belongs to the glycosyl hydrolase 51 family.</text>
</comment>
<evidence type="ECO:0000256" key="6">
    <source>
        <dbReference type="ARBA" id="ARBA00023180"/>
    </source>
</evidence>
<dbReference type="Gene3D" id="2.60.120.560">
    <property type="entry name" value="Exo-inulinase, domain 1"/>
    <property type="match status" value="1"/>
</dbReference>
<name>A0A6N8JBP4_9BACT</name>
<evidence type="ECO:0000256" key="1">
    <source>
        <dbReference type="ARBA" id="ARBA00001462"/>
    </source>
</evidence>
<evidence type="ECO:0000256" key="3">
    <source>
        <dbReference type="ARBA" id="ARBA00012670"/>
    </source>
</evidence>
<dbReference type="EC" id="3.2.1.55" evidence="3"/>
<keyword evidence="5" id="KW-0378">Hydrolase</keyword>
<sequence length="827" mass="92593">MKKLLIAALVYCSAANAQTVININTQQQGARISPTLHGIFFEEISHAGEGGLYAELIQNRGFEESNLPQGTTLEDGFIVPKRTPHFSSHQISDWKMEWPVKSEWPSWSATDGIQLALTDKQPLNYHSLEVNIKAKNASLMNEGFWGINTIAGNKYVLQFYARNYKGPVTASLQSSNGDVLASYTFTDINKKGWSKYSAILSAVKSDPAAHFVLTFGNTGVAYLDFVSLFPQQTFKQHGLRLDLANYIADLKPAFIRWPGGCYVEGINIESAPDWKRTLGPVEKRAGTYSPWGYWSADGFGYHEYLQFCEDIHAAALYVFNVGISCDYRSGTFTNDIDSVIQSALDAIEYAIGPATSKWGKVRAANGHVKPFPLQYVEVGNEQHGPEYALRYNRFYDAIKKRYPQIEIIASMGIGDVNRNTMDSMHHIDLADEHAYKGAYWSFNHDNHFDKYKRGNWKMYVGEYATNAGVGTGNMAATLSDAVYMMAMERNSDLVKMSSYAPLLVNVHDIDWPVNLINFDAAKSFARISYYAIKMFNENRPDVNLATTVTTAPSTAPAFSGGIGLSTWDTQSEYKDIEVRQGDQLLYKSDFIQRAEDWQLLRGKWSVQDSSLSQTAEGAQLMAVLKGKSFDTYTLTLKARKKDGFNAFIVPFAVKDSNTCLRAHIGSYVNQNCVFERVTGGYDVSDLTDQRRLKHPIEKDRWYDIRLEVKADQVDCYLDNELLMSYREPVKVFAIAGREERTGDIIVKVVNANATSCNTTIKLDSTATIDKTATLITLASDSEVSENSFEKPAAYIPVRHQIPVNSGSFNLQLAPYSVNVLRLKSKHD</sequence>
<dbReference type="GO" id="GO:0046373">
    <property type="term" value="P:L-arabinose metabolic process"/>
    <property type="evidence" value="ECO:0007669"/>
    <property type="project" value="InterPro"/>
</dbReference>
<evidence type="ECO:0000259" key="8">
    <source>
        <dbReference type="SMART" id="SM00813"/>
    </source>
</evidence>
<evidence type="ECO:0000313" key="9">
    <source>
        <dbReference type="EMBL" id="MVT41736.1"/>
    </source>
</evidence>
<dbReference type="InterPro" id="IPR010720">
    <property type="entry name" value="Alpha-L-AF_C"/>
</dbReference>
<protein>
    <recommendedName>
        <fullName evidence="3">non-reducing end alpha-L-arabinofuranosidase</fullName>
        <ecNumber evidence="3">3.2.1.55</ecNumber>
    </recommendedName>
</protein>
<evidence type="ECO:0000256" key="5">
    <source>
        <dbReference type="ARBA" id="ARBA00022801"/>
    </source>
</evidence>
<dbReference type="SUPFAM" id="SSF51445">
    <property type="entry name" value="(Trans)glycosidases"/>
    <property type="match status" value="1"/>
</dbReference>
<dbReference type="Pfam" id="PF06964">
    <property type="entry name" value="Alpha-L-AF_C"/>
    <property type="match status" value="1"/>
</dbReference>
<feature type="chain" id="PRO_5026679781" description="non-reducing end alpha-L-arabinofuranosidase" evidence="7">
    <location>
        <begin position="18"/>
        <end position="827"/>
    </location>
</feature>
<dbReference type="InterPro" id="IPR051563">
    <property type="entry name" value="Glycosyl_Hydrolase_51"/>
</dbReference>
<dbReference type="SUPFAM" id="SSF51011">
    <property type="entry name" value="Glycosyl hydrolase domain"/>
    <property type="match status" value="1"/>
</dbReference>
<dbReference type="Gene3D" id="2.60.120.260">
    <property type="entry name" value="Galactose-binding domain-like"/>
    <property type="match status" value="1"/>
</dbReference>
<dbReference type="InterPro" id="IPR017853">
    <property type="entry name" value="GH"/>
</dbReference>
<organism evidence="9 10">
    <name type="scientific">Chitinophaga oryziterrae</name>
    <dbReference type="NCBI Taxonomy" id="1031224"/>
    <lineage>
        <taxon>Bacteria</taxon>
        <taxon>Pseudomonadati</taxon>
        <taxon>Bacteroidota</taxon>
        <taxon>Chitinophagia</taxon>
        <taxon>Chitinophagales</taxon>
        <taxon>Chitinophagaceae</taxon>
        <taxon>Chitinophaga</taxon>
    </lineage>
</organism>
<comment type="catalytic activity">
    <reaction evidence="1">
        <text>Hydrolysis of terminal non-reducing alpha-L-arabinofuranoside residues in alpha-L-arabinosides.</text>
        <dbReference type="EC" id="3.2.1.55"/>
    </reaction>
</comment>
<keyword evidence="6" id="KW-0325">Glycoprotein</keyword>
<reference evidence="9 10" key="1">
    <citation type="submission" date="2019-12" db="EMBL/GenBank/DDBJ databases">
        <title>The draft genomic sequence of strain Chitinophaga oryziterrae JCM 16595.</title>
        <authorList>
            <person name="Zhang X."/>
        </authorList>
    </citation>
    <scope>NUCLEOTIDE SEQUENCE [LARGE SCALE GENOMIC DNA]</scope>
    <source>
        <strain evidence="9 10">JCM 16595</strain>
    </source>
</reference>
<dbReference type="PANTHER" id="PTHR31776:SF0">
    <property type="entry name" value="ALPHA-L-ARABINOFURANOSIDASE 1"/>
    <property type="match status" value="1"/>
</dbReference>
<comment type="caution">
    <text evidence="9">The sequence shown here is derived from an EMBL/GenBank/DDBJ whole genome shotgun (WGS) entry which is preliminary data.</text>
</comment>
<dbReference type="SMART" id="SM00813">
    <property type="entry name" value="Alpha-L-AF_C"/>
    <property type="match status" value="1"/>
</dbReference>
<evidence type="ECO:0000256" key="2">
    <source>
        <dbReference type="ARBA" id="ARBA00007186"/>
    </source>
</evidence>
<dbReference type="AlphaFoldDB" id="A0A6N8JBP4"/>
<dbReference type="RefSeq" id="WP_157300362.1">
    <property type="nucleotide sequence ID" value="NZ_BAAAZB010000006.1"/>
</dbReference>
<evidence type="ECO:0000313" key="10">
    <source>
        <dbReference type="Proteomes" id="UP000468388"/>
    </source>
</evidence>
<accession>A0A6N8JBP4</accession>
<evidence type="ECO:0000256" key="4">
    <source>
        <dbReference type="ARBA" id="ARBA00022729"/>
    </source>
</evidence>
<dbReference type="GO" id="GO:0046556">
    <property type="term" value="F:alpha-L-arabinofuranosidase activity"/>
    <property type="evidence" value="ECO:0007669"/>
    <property type="project" value="UniProtKB-EC"/>
</dbReference>
<feature type="domain" description="Alpha-L-arabinofuranosidase C-terminal" evidence="8">
    <location>
        <begin position="461"/>
        <end position="816"/>
    </location>
</feature>
<dbReference type="Gene3D" id="3.20.20.80">
    <property type="entry name" value="Glycosidases"/>
    <property type="match status" value="1"/>
</dbReference>
<dbReference type="InterPro" id="IPR055235">
    <property type="entry name" value="ASD1_cat"/>
</dbReference>